<name>A0A846XWG2_9NOCA</name>
<dbReference type="RefSeq" id="WP_067870589.1">
    <property type="nucleotide sequence ID" value="NZ_JAAXOP010000003.1"/>
</dbReference>
<dbReference type="PANTHER" id="PTHR34613:SF1">
    <property type="entry name" value="SLL6017 PROTEIN"/>
    <property type="match status" value="1"/>
</dbReference>
<organism evidence="1 2">
    <name type="scientific">Nocardia vermiculata</name>
    <dbReference type="NCBI Taxonomy" id="257274"/>
    <lineage>
        <taxon>Bacteria</taxon>
        <taxon>Bacillati</taxon>
        <taxon>Actinomycetota</taxon>
        <taxon>Actinomycetes</taxon>
        <taxon>Mycobacteriales</taxon>
        <taxon>Nocardiaceae</taxon>
        <taxon>Nocardia</taxon>
    </lineage>
</organism>
<dbReference type="PANTHER" id="PTHR34613">
    <property type="entry name" value="SLL0800 PROTEIN"/>
    <property type="match status" value="1"/>
</dbReference>
<evidence type="ECO:0000313" key="1">
    <source>
        <dbReference type="EMBL" id="NKY50015.1"/>
    </source>
</evidence>
<dbReference type="Proteomes" id="UP000565711">
    <property type="component" value="Unassembled WGS sequence"/>
</dbReference>
<dbReference type="EMBL" id="JAAXOP010000003">
    <property type="protein sequence ID" value="NKY50015.1"/>
    <property type="molecule type" value="Genomic_DNA"/>
</dbReference>
<dbReference type="AlphaFoldDB" id="A0A846XWG2"/>
<accession>A0A846XWG2</accession>
<proteinExistence type="predicted"/>
<evidence type="ECO:0000313" key="2">
    <source>
        <dbReference type="Proteomes" id="UP000565711"/>
    </source>
</evidence>
<evidence type="ECO:0008006" key="3">
    <source>
        <dbReference type="Google" id="ProtNLM"/>
    </source>
</evidence>
<protein>
    <recommendedName>
        <fullName evidence="3">Transposase (putative) YhgA-like domain-containing protein</fullName>
    </recommendedName>
</protein>
<gene>
    <name evidence="1" type="ORF">HGA08_07295</name>
</gene>
<keyword evidence="2" id="KW-1185">Reference proteome</keyword>
<reference evidence="1 2" key="1">
    <citation type="submission" date="2020-04" db="EMBL/GenBank/DDBJ databases">
        <title>MicrobeNet Type strains.</title>
        <authorList>
            <person name="Nicholson A.C."/>
        </authorList>
    </citation>
    <scope>NUCLEOTIDE SEQUENCE [LARGE SCALE GENOMIC DNA]</scope>
    <source>
        <strain evidence="1 2">JCM 12354</strain>
    </source>
</reference>
<comment type="caution">
    <text evidence="1">The sequence shown here is derived from an EMBL/GenBank/DDBJ whole genome shotgun (WGS) entry which is preliminary data.</text>
</comment>
<sequence length="290" mass="32121">MVGSAHEAMHRLFQHDPGVFARAFRVLELPFGDPDEVAVLTNDLTEIRPLERRVDTLLRITTAEDGSFLLVVEAQSRQDPDKPSAWAYYLAHLYAKYQLGVVLLVVCQDTATAKWAAEPITIGLPQWTSLTVRPLVLGPHNVPVVTDLALASSDIPLATLSAVTHAKTPSIGAILKTLATALHELHNEEDVHVFAELTELGLGSTDAARIWSTLMSVDLSFYRSKTSQRLRAEGRVEEVIDKILRLLDARGVDVPDSAQHRIRACTDLESLDRWFDRAITATQIEEVFAE</sequence>